<accession>A0ABV7RF06</accession>
<gene>
    <name evidence="1" type="ORF">ACFOLG_06540</name>
</gene>
<organism evidence="1 2">
    <name type="scientific">Vogesella facilis</name>
    <dbReference type="NCBI Taxonomy" id="1655232"/>
    <lineage>
        <taxon>Bacteria</taxon>
        <taxon>Pseudomonadati</taxon>
        <taxon>Pseudomonadota</taxon>
        <taxon>Betaproteobacteria</taxon>
        <taxon>Neisseriales</taxon>
        <taxon>Chromobacteriaceae</taxon>
        <taxon>Vogesella</taxon>
    </lineage>
</organism>
<keyword evidence="2" id="KW-1185">Reference proteome</keyword>
<evidence type="ECO:0000313" key="2">
    <source>
        <dbReference type="Proteomes" id="UP001595741"/>
    </source>
</evidence>
<comment type="caution">
    <text evidence="1">The sequence shown here is derived from an EMBL/GenBank/DDBJ whole genome shotgun (WGS) entry which is preliminary data.</text>
</comment>
<evidence type="ECO:0000313" key="1">
    <source>
        <dbReference type="EMBL" id="MFC3531842.1"/>
    </source>
</evidence>
<dbReference type="RefSeq" id="WP_386089820.1">
    <property type="nucleotide sequence ID" value="NZ_JBHRXN010000012.1"/>
</dbReference>
<dbReference type="Proteomes" id="UP001595741">
    <property type="component" value="Unassembled WGS sequence"/>
</dbReference>
<reference evidence="2" key="1">
    <citation type="journal article" date="2019" name="Int. J. Syst. Evol. Microbiol.">
        <title>The Global Catalogue of Microorganisms (GCM) 10K type strain sequencing project: providing services to taxonomists for standard genome sequencing and annotation.</title>
        <authorList>
            <consortium name="The Broad Institute Genomics Platform"/>
            <consortium name="The Broad Institute Genome Sequencing Center for Infectious Disease"/>
            <person name="Wu L."/>
            <person name="Ma J."/>
        </authorList>
    </citation>
    <scope>NUCLEOTIDE SEQUENCE [LARGE SCALE GENOMIC DNA]</scope>
    <source>
        <strain evidence="2">KCTC 42742</strain>
    </source>
</reference>
<proteinExistence type="predicted"/>
<name>A0ABV7RF06_9NEIS</name>
<dbReference type="EMBL" id="JBHRXN010000012">
    <property type="protein sequence ID" value="MFC3531842.1"/>
    <property type="molecule type" value="Genomic_DNA"/>
</dbReference>
<protein>
    <submittedName>
        <fullName evidence="1">Uncharacterized protein</fullName>
    </submittedName>
</protein>
<sequence>VSLSLAVQVSGLPGTYTYRLFGLLKSGADFVSLRRQLMERTIRSRFHLVNTFFYKNRHISSKRHITT</sequence>
<feature type="non-terminal residue" evidence="1">
    <location>
        <position position="1"/>
    </location>
</feature>